<keyword evidence="3" id="KW-1185">Reference proteome</keyword>
<name>A0AAD7TG03_9APHY</name>
<comment type="caution">
    <text evidence="2">The sequence shown here is derived from an EMBL/GenBank/DDBJ whole genome shotgun (WGS) entry which is preliminary data.</text>
</comment>
<feature type="region of interest" description="Disordered" evidence="1">
    <location>
        <begin position="49"/>
        <end position="98"/>
    </location>
</feature>
<organism evidence="2 3">
    <name type="scientific">Trametes cubensis</name>
    <dbReference type="NCBI Taxonomy" id="1111947"/>
    <lineage>
        <taxon>Eukaryota</taxon>
        <taxon>Fungi</taxon>
        <taxon>Dikarya</taxon>
        <taxon>Basidiomycota</taxon>
        <taxon>Agaricomycotina</taxon>
        <taxon>Agaricomycetes</taxon>
        <taxon>Polyporales</taxon>
        <taxon>Polyporaceae</taxon>
        <taxon>Trametes</taxon>
    </lineage>
</organism>
<dbReference type="AlphaFoldDB" id="A0AAD7TG03"/>
<sequence length="133" mass="14274">MADSSDSSSGSPPRATGPEDEMLSDMLDSPMTSFGKESFVSIANLKRHYPGRPLAFGGSEGAREPKARRKDTRTNASSGPFGSSASMWEQSSLAAARGQRDELLEQGLVDQLRNQFGDPFDDTILKKAAGTME</sequence>
<accession>A0AAD7TG03</accession>
<evidence type="ECO:0000313" key="2">
    <source>
        <dbReference type="EMBL" id="KAJ8454329.1"/>
    </source>
</evidence>
<feature type="compositionally biased region" description="Low complexity" evidence="1">
    <location>
        <begin position="1"/>
        <end position="11"/>
    </location>
</feature>
<gene>
    <name evidence="2" type="ORF">ONZ51_g13088</name>
</gene>
<dbReference type="EMBL" id="JAPEVG010000994">
    <property type="protein sequence ID" value="KAJ8454329.1"/>
    <property type="molecule type" value="Genomic_DNA"/>
</dbReference>
<evidence type="ECO:0000256" key="1">
    <source>
        <dbReference type="SAM" id="MobiDB-lite"/>
    </source>
</evidence>
<protein>
    <submittedName>
        <fullName evidence="2">Uncharacterized protein</fullName>
    </submittedName>
</protein>
<feature type="region of interest" description="Disordered" evidence="1">
    <location>
        <begin position="1"/>
        <end position="30"/>
    </location>
</feature>
<proteinExistence type="predicted"/>
<reference evidence="2" key="1">
    <citation type="submission" date="2022-11" db="EMBL/GenBank/DDBJ databases">
        <title>Genome Sequence of Cubamyces cubensis.</title>
        <authorList>
            <person name="Buettner E."/>
        </authorList>
    </citation>
    <scope>NUCLEOTIDE SEQUENCE</scope>
    <source>
        <strain evidence="2">MPL-01</strain>
    </source>
</reference>
<evidence type="ECO:0000313" key="3">
    <source>
        <dbReference type="Proteomes" id="UP001215151"/>
    </source>
</evidence>
<dbReference type="Proteomes" id="UP001215151">
    <property type="component" value="Unassembled WGS sequence"/>
</dbReference>
<feature type="compositionally biased region" description="Polar residues" evidence="1">
    <location>
        <begin position="74"/>
        <end position="93"/>
    </location>
</feature>